<evidence type="ECO:0000313" key="2">
    <source>
        <dbReference type="Proteomes" id="UP000190675"/>
    </source>
</evidence>
<dbReference type="Gene3D" id="3.30.429.10">
    <property type="entry name" value="Macrophage Migration Inhibitory Factor"/>
    <property type="match status" value="1"/>
</dbReference>
<dbReference type="Proteomes" id="UP000190675">
    <property type="component" value="Chromosome I"/>
</dbReference>
<accession>A0A1M5NLU8</accession>
<sequence>MSRIHSEETGAPTYFVQVVIEEKTPTQRFLGCARVSGQIWIRGDIRAGRTDAQRRAMMLRMMEEVGRITGVERQNIWVYLCNLAPTDMVEYGHVLPRPGEEATWYDNLPRPLQDYLQKLGTTKENFKL</sequence>
<protein>
    <submittedName>
        <fullName evidence="1">Uncharacterized protein</fullName>
    </submittedName>
</protein>
<reference evidence="1 2" key="1">
    <citation type="submission" date="2016-11" db="EMBL/GenBank/DDBJ databases">
        <authorList>
            <person name="Jaros S."/>
            <person name="Januszkiewicz K."/>
            <person name="Wedrychowicz H."/>
        </authorList>
    </citation>
    <scope>NUCLEOTIDE SEQUENCE [LARGE SCALE GENOMIC DNA]</scope>
    <source>
        <strain evidence="1 2">GAS242</strain>
    </source>
</reference>
<name>A0A1M5NLU8_9BRAD</name>
<dbReference type="EMBL" id="LT670818">
    <property type="protein sequence ID" value="SHG90520.1"/>
    <property type="molecule type" value="Genomic_DNA"/>
</dbReference>
<evidence type="ECO:0000313" key="1">
    <source>
        <dbReference type="EMBL" id="SHG90520.1"/>
    </source>
</evidence>
<dbReference type="InterPro" id="IPR014347">
    <property type="entry name" value="Tautomerase/MIF_sf"/>
</dbReference>
<dbReference type="AlphaFoldDB" id="A0A1M5NLU8"/>
<dbReference type="SUPFAM" id="SSF55331">
    <property type="entry name" value="Tautomerase/MIF"/>
    <property type="match status" value="1"/>
</dbReference>
<gene>
    <name evidence="1" type="ORF">SAMN05444169_4735</name>
</gene>
<proteinExistence type="predicted"/>
<organism evidence="1 2">
    <name type="scientific">Bradyrhizobium erythrophlei</name>
    <dbReference type="NCBI Taxonomy" id="1437360"/>
    <lineage>
        <taxon>Bacteria</taxon>
        <taxon>Pseudomonadati</taxon>
        <taxon>Pseudomonadota</taxon>
        <taxon>Alphaproteobacteria</taxon>
        <taxon>Hyphomicrobiales</taxon>
        <taxon>Nitrobacteraceae</taxon>
        <taxon>Bradyrhizobium</taxon>
    </lineage>
</organism>